<sequence length="618" mass="69213">MDRKYVLLLPAPTPPPGDAASTPPLASEVAHIQKRRRVGGSGACHNCRRRKTRCDGQQPSCQSCLSREEECRYKDDLNQTDGVLVVETIRLLNDRPPEAAVQALAMLKHVDDPASIMSHLRAEDGMDFALPEQPSDRMPISGALPACMVALELQTQHPFAYPPLSPIDIENPGQDLQRLLKSCGADFPGHPRPNANPSQQAPISYSSAIDPEASDLVNAFCTEAETLWETQRIVPSTVNMAAALFLSFGYLVQGKDHNVLAYMPEVVRMGTELGLFGVEQAVAEARMDKMTPQQLKAASHTTWGVFNWIMLMALFYYQSDIDYPHHPPYLPIPEDDDVSGVGPSQGPGPDSPRYVGDTFPTVCRLWRIMHEVAMAYGQDRSTPIRDRMSLEFSEFKFRELLAWTDNLPFELVRSEQSPHHVVIFHIWLHAAILDIFRPFIRRHGQAKLRLRTFSPPMSSPDQIYAASVNQLKRLIIIYRLNHESSAFTIVWHTAMLYVANAVLQDPGDGDWLFYFLLCIYGYETLGRCYPVVEAIMGALLSMAIRNGHMTSDSAREIWAELKSKGPRRAPQVIHATFMADLELAMDDPSAATVENLAGMLEENALMDQYTNFFEMDGL</sequence>
<keyword evidence="5" id="KW-1185">Reference proteome</keyword>
<feature type="domain" description="Zn(2)-C6 fungal-type" evidence="3">
    <location>
        <begin position="43"/>
        <end position="73"/>
    </location>
</feature>
<gene>
    <name evidence="4" type="ORF">G7Z17_g3247</name>
</gene>
<dbReference type="SUPFAM" id="SSF57701">
    <property type="entry name" value="Zn2/Cys6 DNA-binding domain"/>
    <property type="match status" value="1"/>
</dbReference>
<protein>
    <recommendedName>
        <fullName evidence="3">Zn(2)-C6 fungal-type domain-containing protein</fullName>
    </recommendedName>
</protein>
<evidence type="ECO:0000256" key="1">
    <source>
        <dbReference type="ARBA" id="ARBA00023242"/>
    </source>
</evidence>
<evidence type="ECO:0000313" key="5">
    <source>
        <dbReference type="Proteomes" id="UP000722485"/>
    </source>
</evidence>
<reference evidence="4" key="1">
    <citation type="submission" date="2020-03" db="EMBL/GenBank/DDBJ databases">
        <title>Draft Genome Sequence of Cylindrodendrum hubeiense.</title>
        <authorList>
            <person name="Buettner E."/>
            <person name="Kellner H."/>
        </authorList>
    </citation>
    <scope>NUCLEOTIDE SEQUENCE</scope>
    <source>
        <strain evidence="4">IHI 201604</strain>
    </source>
</reference>
<dbReference type="InterPro" id="IPR053187">
    <property type="entry name" value="Notoamide_regulator"/>
</dbReference>
<dbReference type="GO" id="GO:0008270">
    <property type="term" value="F:zinc ion binding"/>
    <property type="evidence" value="ECO:0007669"/>
    <property type="project" value="InterPro"/>
</dbReference>
<dbReference type="InterPro" id="IPR001138">
    <property type="entry name" value="Zn2Cys6_DnaBD"/>
</dbReference>
<evidence type="ECO:0000313" key="4">
    <source>
        <dbReference type="EMBL" id="KAF7554034.1"/>
    </source>
</evidence>
<proteinExistence type="predicted"/>
<dbReference type="PANTHER" id="PTHR47256:SF1">
    <property type="entry name" value="ZN(II)2CYS6 TRANSCRIPTION FACTOR (EUROFUNG)"/>
    <property type="match status" value="1"/>
</dbReference>
<dbReference type="PANTHER" id="PTHR47256">
    <property type="entry name" value="ZN(II)2CYS6 TRANSCRIPTION FACTOR (EUROFUNG)-RELATED"/>
    <property type="match status" value="1"/>
</dbReference>
<dbReference type="OrthoDB" id="10261408at2759"/>
<dbReference type="CDD" id="cd12148">
    <property type="entry name" value="fungal_TF_MHR"/>
    <property type="match status" value="1"/>
</dbReference>
<evidence type="ECO:0000256" key="2">
    <source>
        <dbReference type="SAM" id="MobiDB-lite"/>
    </source>
</evidence>
<organism evidence="4 5">
    <name type="scientific">Cylindrodendrum hubeiense</name>
    <dbReference type="NCBI Taxonomy" id="595255"/>
    <lineage>
        <taxon>Eukaryota</taxon>
        <taxon>Fungi</taxon>
        <taxon>Dikarya</taxon>
        <taxon>Ascomycota</taxon>
        <taxon>Pezizomycotina</taxon>
        <taxon>Sordariomycetes</taxon>
        <taxon>Hypocreomycetidae</taxon>
        <taxon>Hypocreales</taxon>
        <taxon>Nectriaceae</taxon>
        <taxon>Cylindrodendrum</taxon>
    </lineage>
</organism>
<dbReference type="InterPro" id="IPR036864">
    <property type="entry name" value="Zn2-C6_fun-type_DNA-bd_sf"/>
</dbReference>
<feature type="compositionally biased region" description="Low complexity" evidence="2">
    <location>
        <begin position="339"/>
        <end position="352"/>
    </location>
</feature>
<evidence type="ECO:0000259" key="3">
    <source>
        <dbReference type="PROSITE" id="PS50048"/>
    </source>
</evidence>
<dbReference type="CDD" id="cd00067">
    <property type="entry name" value="GAL4"/>
    <property type="match status" value="1"/>
</dbReference>
<dbReference type="Pfam" id="PF00172">
    <property type="entry name" value="Zn_clus"/>
    <property type="match status" value="1"/>
</dbReference>
<dbReference type="EMBL" id="JAANBB010000038">
    <property type="protein sequence ID" value="KAF7554034.1"/>
    <property type="molecule type" value="Genomic_DNA"/>
</dbReference>
<keyword evidence="1" id="KW-0539">Nucleus</keyword>
<name>A0A9P5LJL2_9HYPO</name>
<accession>A0A9P5LJL2</accession>
<dbReference type="AlphaFoldDB" id="A0A9P5LJL2"/>
<feature type="region of interest" description="Disordered" evidence="2">
    <location>
        <begin position="334"/>
        <end position="353"/>
    </location>
</feature>
<dbReference type="Gene3D" id="4.10.240.10">
    <property type="entry name" value="Zn(2)-C6 fungal-type DNA-binding domain"/>
    <property type="match status" value="1"/>
</dbReference>
<comment type="caution">
    <text evidence="4">The sequence shown here is derived from an EMBL/GenBank/DDBJ whole genome shotgun (WGS) entry which is preliminary data.</text>
</comment>
<dbReference type="SMART" id="SM00066">
    <property type="entry name" value="GAL4"/>
    <property type="match status" value="1"/>
</dbReference>
<dbReference type="GO" id="GO:0000981">
    <property type="term" value="F:DNA-binding transcription factor activity, RNA polymerase II-specific"/>
    <property type="evidence" value="ECO:0007669"/>
    <property type="project" value="InterPro"/>
</dbReference>
<dbReference type="Proteomes" id="UP000722485">
    <property type="component" value="Unassembled WGS sequence"/>
</dbReference>
<dbReference type="PROSITE" id="PS00463">
    <property type="entry name" value="ZN2_CY6_FUNGAL_1"/>
    <property type="match status" value="1"/>
</dbReference>
<dbReference type="PROSITE" id="PS50048">
    <property type="entry name" value="ZN2_CY6_FUNGAL_2"/>
    <property type="match status" value="1"/>
</dbReference>